<dbReference type="InterPro" id="IPR022542">
    <property type="entry name" value="FOCAD/RST1_DUF3730"/>
</dbReference>
<gene>
    <name evidence="4" type="primary">focad</name>
</gene>
<feature type="domain" description="Focadhesin C-terminal" evidence="2">
    <location>
        <begin position="1218"/>
        <end position="1802"/>
    </location>
</feature>
<evidence type="ECO:0000313" key="5">
    <source>
        <dbReference type="Proteomes" id="UP000694397"/>
    </source>
</evidence>
<dbReference type="GeneID" id="108938767"/>
<feature type="domain" description="DUF3730" evidence="3">
    <location>
        <begin position="494"/>
        <end position="719"/>
    </location>
</feature>
<organism evidence="4 5">
    <name type="scientific">Scleropages formosus</name>
    <name type="common">Asian bonytongue</name>
    <name type="synonym">Osteoglossum formosum</name>
    <dbReference type="NCBI Taxonomy" id="113540"/>
    <lineage>
        <taxon>Eukaryota</taxon>
        <taxon>Metazoa</taxon>
        <taxon>Chordata</taxon>
        <taxon>Craniata</taxon>
        <taxon>Vertebrata</taxon>
        <taxon>Euteleostomi</taxon>
        <taxon>Actinopterygii</taxon>
        <taxon>Neopterygii</taxon>
        <taxon>Teleostei</taxon>
        <taxon>Osteoglossocephala</taxon>
        <taxon>Osteoglossomorpha</taxon>
        <taxon>Osteoglossiformes</taxon>
        <taxon>Osteoglossidae</taxon>
        <taxon>Scleropages</taxon>
    </lineage>
</organism>
<dbReference type="OrthoDB" id="6125419at2759"/>
<dbReference type="InterPro" id="IPR045163">
    <property type="entry name" value="Focadhesin/RST1"/>
</dbReference>
<dbReference type="RefSeq" id="XP_018615162.1">
    <property type="nucleotide sequence ID" value="XM_018759646.2"/>
</dbReference>
<reference evidence="4" key="2">
    <citation type="submission" date="2025-08" db="UniProtKB">
        <authorList>
            <consortium name="Ensembl"/>
        </authorList>
    </citation>
    <scope>IDENTIFICATION</scope>
</reference>
<dbReference type="CTD" id="54914"/>
<dbReference type="Ensembl" id="ENSSFOT00015002278.2">
    <property type="protein sequence ID" value="ENSSFOP00015002235.1"/>
    <property type="gene ID" value="ENSSFOG00015001514.2"/>
</dbReference>
<keyword evidence="5" id="KW-1185">Reference proteome</keyword>
<dbReference type="GO" id="GO:0060147">
    <property type="term" value="P:regulation of post-transcriptional gene silencing"/>
    <property type="evidence" value="ECO:0007669"/>
    <property type="project" value="InterPro"/>
</dbReference>
<dbReference type="Proteomes" id="UP000694397">
    <property type="component" value="Chromosome 5"/>
</dbReference>
<dbReference type="Pfam" id="PF11229">
    <property type="entry name" value="Focadhesin"/>
    <property type="match status" value="1"/>
</dbReference>
<name>A0A8C9QX25_SCLFO</name>
<dbReference type="GeneTree" id="ENSGT00390000004438"/>
<reference evidence="4 5" key="1">
    <citation type="submission" date="2019-04" db="EMBL/GenBank/DDBJ databases">
        <authorList>
            <consortium name="Wellcome Sanger Institute Data Sharing"/>
        </authorList>
    </citation>
    <scope>NUCLEOTIDE SEQUENCE [LARGE SCALE GENOMIC DNA]</scope>
</reference>
<dbReference type="SUPFAM" id="SSF48371">
    <property type="entry name" value="ARM repeat"/>
    <property type="match status" value="2"/>
</dbReference>
<dbReference type="KEGG" id="sfm:108938767"/>
<dbReference type="PANTHER" id="PTHR16212">
    <property type="entry name" value="FOCADHESIN FAMILY MEMBER"/>
    <property type="match status" value="1"/>
</dbReference>
<accession>A0A8C9QX25</accession>
<protein>
    <submittedName>
        <fullName evidence="4">Focadhesin</fullName>
    </submittedName>
</protein>
<evidence type="ECO:0000259" key="2">
    <source>
        <dbReference type="Pfam" id="PF11229"/>
    </source>
</evidence>
<reference evidence="4" key="3">
    <citation type="submission" date="2025-09" db="UniProtKB">
        <authorList>
            <consortium name="Ensembl"/>
        </authorList>
    </citation>
    <scope>IDENTIFICATION</scope>
</reference>
<evidence type="ECO:0000256" key="1">
    <source>
        <dbReference type="SAM" id="MobiDB-lite"/>
    </source>
</evidence>
<proteinExistence type="predicted"/>
<feature type="region of interest" description="Disordered" evidence="1">
    <location>
        <begin position="730"/>
        <end position="756"/>
    </location>
</feature>
<dbReference type="InterPro" id="IPR021392">
    <property type="entry name" value="Focadhesin_C"/>
</dbReference>
<dbReference type="InterPro" id="IPR016024">
    <property type="entry name" value="ARM-type_fold"/>
</dbReference>
<dbReference type="PANTHER" id="PTHR16212:SF4">
    <property type="entry name" value="FOCADHESIN"/>
    <property type="match status" value="1"/>
</dbReference>
<evidence type="ECO:0000313" key="4">
    <source>
        <dbReference type="Ensembl" id="ENSSFOP00015002235.1"/>
    </source>
</evidence>
<dbReference type="Pfam" id="PF12530">
    <property type="entry name" value="DUF3730"/>
    <property type="match status" value="1"/>
</dbReference>
<feature type="compositionally biased region" description="Acidic residues" evidence="1">
    <location>
        <begin position="744"/>
        <end position="756"/>
    </location>
</feature>
<evidence type="ECO:0000259" key="3">
    <source>
        <dbReference type="Pfam" id="PF12530"/>
    </source>
</evidence>
<sequence length="1802" mass="198186">MSDTWKRRFEFPSPLVQAQAVKSLVTAVLREKGQNEVLQLSTQSPTLEVLWEQCGGEEAGVRSACCDALVLLVEQGHADLQQVLNGMLNLVPSARSVQGLLKVLGKLMRMQAERQRKRDGGLFTCPYSIRNPPHPYITVLENRPDCWPTLLQEIDDFIQQAASSDKSDHITLLIPFLRYLYCEPLHLPEHSALRQNLLRVLLPPTGPGSDSTRRNPWPPAMTCCLMRCLLELVPHMHVDSVTALVEFGQFVDALLPALLSSDGHWEPECAQLVLQLLCACHLGLGLTGECGPLLRLIQKLLPACSQGFPIEQMIVGIALLLMKAPPSQQAAILTLASKVLSLEGEAETCPQVAPVLVLPLLQILSCTVLMEALMDPSIRAQNQQLAHSLLEAVQRRPRDTPEDSVRLTLPLSSWYCEVLVATLVLRCLSRDPAAARDWLHAACSVLPLNQRVPDHFVLLLAYLVIVSHGDDCRLALDTTALVAQADPSQVPSLLPVLMQRLSKQCDPALSHAVLYTLPKLSTHKFCVPQVLQTLQMLGSSPKLQAVALRLMSALWQRQDRVYPELQKLMAQLEKTSTVVLGKDDQWEHILARAACIRDVCRERPYQHGGDMLAEITDTLAQCTAADQATPAALALHGLRELCQAEVVDICSTWAALGPRLSCDSRPLVAKALAELLALVPKLSVKTEEYEKFKNQVVTILWGLAVSKEPKVACAGYRALSEFPEAVHSVLHLPEPARPPPKLPDDDEEEMEEEEEDLSVPGSSYIKLLLLTPAAVLPALEDFLTSLVRQEMTQMPRGVYHTALRGSGLRSDHGKTVSGIPGFMLKTYEKNKQPGLKAGLAAGLLLCYELPVQSDREGRPISRFLVSRGRSYQQMLAALIHEVNIQPSEWHRSILLPQAWQGFMSRAFHAVLQGRRADLEMLQKKGKENPEELQGQQHHAWLWVRDQLTNVVKSAAKDSPVVQGNSILALSGLAVALAKYESSLPVEPETAGEVGPEFLSNKLWMTMVMDTLLSVVSSGYQPKGRVFPWFQHRSYSGENTASAIARSCACLGLSLLAPVLLSAHGDGACEVLAMLEPGLPGGQAADESQAVQFHTGLAVGLFLCCLHGESDGNVSGQKMNELLMSSLEKLEACCFDRNLEYNTGCILGLGLVLSSMSSSSRLEQRDHVVRLLEQLLQELEDSGSRGRMLQEVLVYAVACVGVSTFSSGVIDATKAEEIMNTLRRMAEESQQTPGFALALGLLIHGLSASGHGKAEDLHGRLLGAWIKILLAEGCPTMQRLAAVNGLVALAGSENSLVQLKSETEQSQQHARLNEVIRAITQVITCSSAIGLQSNASCLLGHLHLAQVSTSHSRAAVPPNFGYLTERSVIRAAVDYIIEIGRKGPEFAHPQLVKVALGPLATVGTSFQYPPVNWGAFLSPLMRLNFGEEVQHHCVELAASQCQSSQSASLFLGMWLSPPLVHSLSLRTRAHLYSSLPTWMKHVASDKLQTYVEVLGVQQFSPESRPQRITLCLAVLEGLTQAMALPDPSQNIWDILRSATKGIFTLLPDCIQDGEVDLYVGIVKCLSEMGDTEIDRITHVTKANLEKAGFVLACLSSQGRVPLLALNDIIATALMRSRQEEVIWMLKQSFYQSRLVSNPNTGVLKRMEWLLELMGHLRNIAYGTTPVKSGDPKQATNFLLQVFCAALLTWADHSMPLLQGVAASWFPWKEDLENPSVLYRPHLTPESLPMLDLLVLPHTIQQLLSKEPWKGQTQKFIEWFFGIAEAPVERLSQTTILAAKAVLVSLRHLPEFRKKGVWTRAYGW</sequence>